<feature type="domain" description="Amidohydrolase-related" evidence="2">
    <location>
        <begin position="8"/>
        <end position="314"/>
    </location>
</feature>
<evidence type="ECO:0000259" key="2">
    <source>
        <dbReference type="Pfam" id="PF04909"/>
    </source>
</evidence>
<dbReference type="EMBL" id="JADLZT010000002">
    <property type="protein sequence ID" value="MBF6022949.1"/>
    <property type="molecule type" value="Genomic_DNA"/>
</dbReference>
<organism evidence="3 4">
    <name type="scientific">Lysobacter niastensis</name>
    <dbReference type="NCBI Taxonomy" id="380629"/>
    <lineage>
        <taxon>Bacteria</taxon>
        <taxon>Pseudomonadati</taxon>
        <taxon>Pseudomonadota</taxon>
        <taxon>Gammaproteobacteria</taxon>
        <taxon>Lysobacterales</taxon>
        <taxon>Lysobacteraceae</taxon>
        <taxon>Lysobacter</taxon>
    </lineage>
</organism>
<dbReference type="Proteomes" id="UP001429984">
    <property type="component" value="Unassembled WGS sequence"/>
</dbReference>
<dbReference type="Gene3D" id="3.20.20.140">
    <property type="entry name" value="Metal-dependent hydrolases"/>
    <property type="match status" value="1"/>
</dbReference>
<dbReference type="InterPro" id="IPR032465">
    <property type="entry name" value="ACMSD"/>
</dbReference>
<evidence type="ECO:0000313" key="4">
    <source>
        <dbReference type="Proteomes" id="UP001429984"/>
    </source>
</evidence>
<proteinExistence type="predicted"/>
<evidence type="ECO:0000313" key="3">
    <source>
        <dbReference type="EMBL" id="MBF6022949.1"/>
    </source>
</evidence>
<dbReference type="InterPro" id="IPR032466">
    <property type="entry name" value="Metal_Hydrolase"/>
</dbReference>
<dbReference type="Pfam" id="PF04909">
    <property type="entry name" value="Amidohydro_2"/>
    <property type="match status" value="1"/>
</dbReference>
<evidence type="ECO:0000256" key="1">
    <source>
        <dbReference type="ARBA" id="ARBA00023239"/>
    </source>
</evidence>
<gene>
    <name evidence="3" type="ORF">IU514_02795</name>
</gene>
<keyword evidence="4" id="KW-1185">Reference proteome</keyword>
<dbReference type="SUPFAM" id="SSF51556">
    <property type="entry name" value="Metallo-dependent hydrolases"/>
    <property type="match status" value="1"/>
</dbReference>
<keyword evidence="1" id="KW-0456">Lyase</keyword>
<protein>
    <submittedName>
        <fullName evidence="3">Amidohydrolase</fullName>
    </submittedName>
</protein>
<dbReference type="CDD" id="cd01292">
    <property type="entry name" value="metallo-dependent_hydrolases"/>
    <property type="match status" value="1"/>
</dbReference>
<dbReference type="PANTHER" id="PTHR21240:SF28">
    <property type="entry name" value="ISO-OROTATE DECARBOXYLASE (EUROFUNG)"/>
    <property type="match status" value="1"/>
</dbReference>
<reference evidence="3 4" key="1">
    <citation type="submission" date="2020-11" db="EMBL/GenBank/DDBJ databases">
        <title>Draft Genome Sequence and Secondary Metabolite Biosynthetic Potential of the Lysobacter niastensis Type strain DSM 18481.</title>
        <authorList>
            <person name="Turrini P."/>
            <person name="Artuso I."/>
            <person name="Tescari M."/>
            <person name="Lugli G.A."/>
            <person name="Frangipani E."/>
            <person name="Ventura M."/>
            <person name="Visca P."/>
        </authorList>
    </citation>
    <scope>NUCLEOTIDE SEQUENCE [LARGE SCALE GENOMIC DNA]</scope>
    <source>
        <strain evidence="3 4">DSM 18481</strain>
    </source>
</reference>
<comment type="caution">
    <text evidence="3">The sequence shown here is derived from an EMBL/GenBank/DDBJ whole genome shotgun (WGS) entry which is preliminary data.</text>
</comment>
<accession>A0ABS0B7H0</accession>
<dbReference type="RefSeq" id="WP_194929570.1">
    <property type="nucleotide sequence ID" value="NZ_JADLZT010000002.1"/>
</dbReference>
<dbReference type="InterPro" id="IPR006680">
    <property type="entry name" value="Amidohydro-rel"/>
</dbReference>
<name>A0ABS0B7H0_9GAMM</name>
<dbReference type="PANTHER" id="PTHR21240">
    <property type="entry name" value="2-AMINO-3-CARBOXYLMUCONATE-6-SEMIALDEHYDE DECARBOXYLASE"/>
    <property type="match status" value="1"/>
</dbReference>
<sequence>MSYRPQRIDVHHHFIPPEYLAELHRLGIHWTGGPPIPDWNLDIAREVMDRNGIAQAVASVVPQVYWGDTVFAARWARHGNEFAASMVQQDPVRFGAFATLPLPDTKATLKEIEYALDVLKLDGVIMFSSFGDQYPGDPAFEEVFQELERRKAIVLIHPCTAPPGAIVPKLTIPWGMVEFVLDTTRAVTNLMLSGTLHRYPSIRYIVSHAGGTIPYIAQRLKFSEQIAGVSDNIPLGTMHYLQKLYYDTALSTSETVMAALRQFVPTSQVLFGSDYPMVPEKVVSGEHSMLMSSRVLDDATRQAIDRDNALALFPRFANQPAAVSAMAG</sequence>